<dbReference type="Proteomes" id="UP001168552">
    <property type="component" value="Unassembled WGS sequence"/>
</dbReference>
<evidence type="ECO:0008006" key="4">
    <source>
        <dbReference type="Google" id="ProtNLM"/>
    </source>
</evidence>
<organism evidence="2 3">
    <name type="scientific">Shiella aurantiaca</name>
    <dbReference type="NCBI Taxonomy" id="3058365"/>
    <lineage>
        <taxon>Bacteria</taxon>
        <taxon>Pseudomonadati</taxon>
        <taxon>Bacteroidota</taxon>
        <taxon>Cytophagia</taxon>
        <taxon>Cytophagales</taxon>
        <taxon>Shiellaceae</taxon>
        <taxon>Shiella</taxon>
    </lineage>
</organism>
<keyword evidence="3" id="KW-1185">Reference proteome</keyword>
<dbReference type="EMBL" id="JAUHJS010000005">
    <property type="protein sequence ID" value="MDN4166131.1"/>
    <property type="molecule type" value="Genomic_DNA"/>
</dbReference>
<sequence>MNQKEMHSDDSPAQIVESILNEFSFYNDHVLRGPLCRIAGLISLLNMEKEEENRKKIIKCLAEAADEIDAASRTLTCLLNKYTTLNQNHSINKTY</sequence>
<protein>
    <recommendedName>
        <fullName evidence="4">Two-component-system connector protein AriR</fullName>
    </recommendedName>
</protein>
<name>A0ABT8F862_9BACT</name>
<feature type="coiled-coil region" evidence="1">
    <location>
        <begin position="47"/>
        <end position="81"/>
    </location>
</feature>
<evidence type="ECO:0000313" key="2">
    <source>
        <dbReference type="EMBL" id="MDN4166131.1"/>
    </source>
</evidence>
<reference evidence="2" key="1">
    <citation type="submission" date="2023-06" db="EMBL/GenBank/DDBJ databases">
        <title>Cytophagales bacterium Strain LB-30, isolated from soil.</title>
        <authorList>
            <person name="Liu B."/>
        </authorList>
    </citation>
    <scope>NUCLEOTIDE SEQUENCE</scope>
    <source>
        <strain evidence="2">LB-30</strain>
    </source>
</reference>
<comment type="caution">
    <text evidence="2">The sequence shown here is derived from an EMBL/GenBank/DDBJ whole genome shotgun (WGS) entry which is preliminary data.</text>
</comment>
<accession>A0ABT8F862</accession>
<dbReference type="RefSeq" id="WP_320004664.1">
    <property type="nucleotide sequence ID" value="NZ_JAUHJS010000005.1"/>
</dbReference>
<evidence type="ECO:0000313" key="3">
    <source>
        <dbReference type="Proteomes" id="UP001168552"/>
    </source>
</evidence>
<gene>
    <name evidence="2" type="ORF">QWY31_11500</name>
</gene>
<proteinExistence type="predicted"/>
<keyword evidence="1" id="KW-0175">Coiled coil</keyword>
<evidence type="ECO:0000256" key="1">
    <source>
        <dbReference type="SAM" id="Coils"/>
    </source>
</evidence>